<protein>
    <submittedName>
        <fullName evidence="2">M48 family metallopeptidase</fullName>
    </submittedName>
</protein>
<evidence type="ECO:0000313" key="2">
    <source>
        <dbReference type="EMBL" id="QWT49961.1"/>
    </source>
</evidence>
<evidence type="ECO:0000313" key="3">
    <source>
        <dbReference type="Proteomes" id="UP000683428"/>
    </source>
</evidence>
<proteinExistence type="predicted"/>
<dbReference type="Pfam" id="PF01863">
    <property type="entry name" value="YgjP-like"/>
    <property type="match status" value="1"/>
</dbReference>
<feature type="domain" description="YgjP-like metallopeptidase" evidence="1">
    <location>
        <begin position="44"/>
        <end position="255"/>
    </location>
</feature>
<dbReference type="CDD" id="cd07344">
    <property type="entry name" value="M48_yhfN_like"/>
    <property type="match status" value="1"/>
</dbReference>
<dbReference type="AlphaFoldDB" id="A0A975SPS4"/>
<dbReference type="RefSeq" id="WP_216131591.1">
    <property type="nucleotide sequence ID" value="NZ_CP064782.1"/>
</dbReference>
<keyword evidence="3" id="KW-1185">Reference proteome</keyword>
<dbReference type="KEGG" id="aiq:Azoinq_04990"/>
<dbReference type="InterPro" id="IPR053136">
    <property type="entry name" value="UTP_pyrophosphatase-like"/>
</dbReference>
<reference evidence="2" key="1">
    <citation type="submission" date="2020-11" db="EMBL/GenBank/DDBJ databases">
        <title>Azospira inquinata sp. nov.</title>
        <authorList>
            <person name="Moe W.M."/>
            <person name="Mikes M.C."/>
        </authorList>
    </citation>
    <scope>NUCLEOTIDE SEQUENCE</scope>
    <source>
        <strain evidence="2">Azo-3</strain>
    </source>
</reference>
<evidence type="ECO:0000259" key="1">
    <source>
        <dbReference type="Pfam" id="PF01863"/>
    </source>
</evidence>
<dbReference type="EMBL" id="CP064782">
    <property type="protein sequence ID" value="QWT49961.1"/>
    <property type="molecule type" value="Genomic_DNA"/>
</dbReference>
<name>A0A975SPS4_9RHOO</name>
<dbReference type="PANTHER" id="PTHR30399">
    <property type="entry name" value="UNCHARACTERIZED PROTEIN YGJP"/>
    <property type="match status" value="1"/>
</dbReference>
<dbReference type="Proteomes" id="UP000683428">
    <property type="component" value="Chromosome"/>
</dbReference>
<gene>
    <name evidence="2" type="ORF">Azoinq_04990</name>
</gene>
<organism evidence="2 3">
    <name type="scientific">Azospira inquinata</name>
    <dbReference type="NCBI Taxonomy" id="2785627"/>
    <lineage>
        <taxon>Bacteria</taxon>
        <taxon>Pseudomonadati</taxon>
        <taxon>Pseudomonadota</taxon>
        <taxon>Betaproteobacteria</taxon>
        <taxon>Rhodocyclales</taxon>
        <taxon>Rhodocyclaceae</taxon>
        <taxon>Azospira</taxon>
    </lineage>
</organism>
<sequence>MAALRNQPRGPETSVARGGAAESSRSLLLAGQAVAYALRRSRRRSIGLSIDQRGLRVGAPLKASLTDVEGVIRQHQAWVLNKLAEWQQRAAAEPPPLVLADGLKLPVLGQEAELWLQPGRRGAHWIPRGQEGGWLLQLGHPREPRAGDLARVLERALRQRALDYFTPRLADYCQRLGVAVPPLALSAARTRWGSCSQQSGIRLNWRLLHFPPALGDYVVAHEVAHLREMNHSPRFWQVVASLYPDHRQARAELRRLAPGLPRWAEPTLR</sequence>
<accession>A0A975SPS4</accession>
<dbReference type="PANTHER" id="PTHR30399:SF1">
    <property type="entry name" value="UTP PYROPHOSPHATASE"/>
    <property type="match status" value="1"/>
</dbReference>
<dbReference type="InterPro" id="IPR002725">
    <property type="entry name" value="YgjP-like_metallopeptidase"/>
</dbReference>